<dbReference type="Gene3D" id="1.25.40.390">
    <property type="match status" value="1"/>
</dbReference>
<evidence type="ECO:0000256" key="6">
    <source>
        <dbReference type="SAM" id="SignalP"/>
    </source>
</evidence>
<feature type="signal peptide" evidence="6">
    <location>
        <begin position="1"/>
        <end position="18"/>
    </location>
</feature>
<name>A0A285ZP60_9SPHI</name>
<evidence type="ECO:0000256" key="3">
    <source>
        <dbReference type="ARBA" id="ARBA00022729"/>
    </source>
</evidence>
<keyword evidence="4" id="KW-0472">Membrane</keyword>
<dbReference type="InterPro" id="IPR012944">
    <property type="entry name" value="SusD_RagB_dom"/>
</dbReference>
<dbReference type="Pfam" id="PF14322">
    <property type="entry name" value="SusD-like_3"/>
    <property type="match status" value="1"/>
</dbReference>
<dbReference type="OrthoDB" id="629561at2"/>
<evidence type="ECO:0000259" key="8">
    <source>
        <dbReference type="Pfam" id="PF14322"/>
    </source>
</evidence>
<keyword evidence="10" id="KW-1185">Reference proteome</keyword>
<comment type="subcellular location">
    <subcellularLocation>
        <location evidence="1">Cell outer membrane</location>
    </subcellularLocation>
</comment>
<feature type="domain" description="RagB/SusD" evidence="7">
    <location>
        <begin position="347"/>
        <end position="465"/>
    </location>
</feature>
<organism evidence="9 10">
    <name type="scientific">Pedobacter xixiisoli</name>
    <dbReference type="NCBI Taxonomy" id="1476464"/>
    <lineage>
        <taxon>Bacteria</taxon>
        <taxon>Pseudomonadati</taxon>
        <taxon>Bacteroidota</taxon>
        <taxon>Sphingobacteriia</taxon>
        <taxon>Sphingobacteriales</taxon>
        <taxon>Sphingobacteriaceae</taxon>
        <taxon>Pedobacter</taxon>
    </lineage>
</organism>
<dbReference type="AlphaFoldDB" id="A0A285ZP60"/>
<evidence type="ECO:0000256" key="1">
    <source>
        <dbReference type="ARBA" id="ARBA00004442"/>
    </source>
</evidence>
<sequence length="465" mass="52133">MKINYKAIVFAAAALVFAGCQKFVDIKTQGNLVPNQTINYRYLLNNTSGFETNPGLFDMASDDINLTDATQTTSLSGNAFYYWYAASYTWQPVFYVAGSTNENDLNWNASYNVILNCNTIINELPGSDGTAQEKAALIAEAKVHRADAYLTLVNAYAKPYHMATASTDLGLPLLTAQTVSQSLKRASVQQIYNQIIDDLTSSIAALPNTQQYNTLPSKASAYAELARCYLYMNNYAEANRYADLALSLRNTLNDLGAITAITSTNYPRRIVDPEVILSKLPNGGTLAWAPTAFKLSDELLALLGTVDQRYNLFTVPGATIGTGYTGRFFYKERSIGETRNVGPSVPEMMLIKAEYYARNNDVTNAMLWINRLREKRFKPTDYVPMTASSPADALAKVIEERRREFFGRMLRWWDMRRLKSEPAFQRTYTRTFNGTTYTLAPNSDRYVFPIAQSLINFNPELEPNP</sequence>
<evidence type="ECO:0000256" key="2">
    <source>
        <dbReference type="ARBA" id="ARBA00006275"/>
    </source>
</evidence>
<dbReference type="EMBL" id="OCMT01000001">
    <property type="protein sequence ID" value="SOD11461.1"/>
    <property type="molecule type" value="Genomic_DNA"/>
</dbReference>
<protein>
    <submittedName>
        <fullName evidence="9">SusD family protein</fullName>
    </submittedName>
</protein>
<dbReference type="GO" id="GO:0009279">
    <property type="term" value="C:cell outer membrane"/>
    <property type="evidence" value="ECO:0007669"/>
    <property type="project" value="UniProtKB-SubCell"/>
</dbReference>
<accession>A0A285ZP60</accession>
<keyword evidence="5" id="KW-0998">Cell outer membrane</keyword>
<evidence type="ECO:0000256" key="4">
    <source>
        <dbReference type="ARBA" id="ARBA00023136"/>
    </source>
</evidence>
<gene>
    <name evidence="9" type="ORF">SAMN06297358_0162</name>
</gene>
<dbReference type="Pfam" id="PF07980">
    <property type="entry name" value="SusD_RagB"/>
    <property type="match status" value="1"/>
</dbReference>
<feature type="domain" description="SusD-like N-terminal" evidence="8">
    <location>
        <begin position="23"/>
        <end position="230"/>
    </location>
</feature>
<evidence type="ECO:0000256" key="5">
    <source>
        <dbReference type="ARBA" id="ARBA00023237"/>
    </source>
</evidence>
<dbReference type="SUPFAM" id="SSF48452">
    <property type="entry name" value="TPR-like"/>
    <property type="match status" value="1"/>
</dbReference>
<dbReference type="InterPro" id="IPR033985">
    <property type="entry name" value="SusD-like_N"/>
</dbReference>
<comment type="similarity">
    <text evidence="2">Belongs to the SusD family.</text>
</comment>
<evidence type="ECO:0000259" key="7">
    <source>
        <dbReference type="Pfam" id="PF07980"/>
    </source>
</evidence>
<evidence type="ECO:0000313" key="10">
    <source>
        <dbReference type="Proteomes" id="UP000219281"/>
    </source>
</evidence>
<dbReference type="InterPro" id="IPR011990">
    <property type="entry name" value="TPR-like_helical_dom_sf"/>
</dbReference>
<dbReference type="RefSeq" id="WP_097127577.1">
    <property type="nucleotide sequence ID" value="NZ_OCMT01000001.1"/>
</dbReference>
<evidence type="ECO:0000313" key="9">
    <source>
        <dbReference type="EMBL" id="SOD11461.1"/>
    </source>
</evidence>
<keyword evidence="3 6" id="KW-0732">Signal</keyword>
<dbReference type="Proteomes" id="UP000219281">
    <property type="component" value="Unassembled WGS sequence"/>
</dbReference>
<dbReference type="PROSITE" id="PS51257">
    <property type="entry name" value="PROKAR_LIPOPROTEIN"/>
    <property type="match status" value="1"/>
</dbReference>
<proteinExistence type="inferred from homology"/>
<feature type="chain" id="PRO_5013080711" evidence="6">
    <location>
        <begin position="19"/>
        <end position="465"/>
    </location>
</feature>
<reference evidence="10" key="1">
    <citation type="submission" date="2017-09" db="EMBL/GenBank/DDBJ databases">
        <authorList>
            <person name="Varghese N."/>
            <person name="Submissions S."/>
        </authorList>
    </citation>
    <scope>NUCLEOTIDE SEQUENCE [LARGE SCALE GENOMIC DNA]</scope>
    <source>
        <strain evidence="10">CGMCC 1.12803</strain>
    </source>
</reference>